<dbReference type="EMBL" id="BAABAQ010000003">
    <property type="protein sequence ID" value="GAA4187021.1"/>
    <property type="molecule type" value="Genomic_DNA"/>
</dbReference>
<comment type="caution">
    <text evidence="1">The sequence shown here is derived from an EMBL/GenBank/DDBJ whole genome shotgun (WGS) entry which is preliminary data.</text>
</comment>
<sequence length="55" mass="5653">MTITTEELGLETAATIEDLFDLDVRTLEIADPCGLINLTDDGCSSTCGACTTGAA</sequence>
<name>A0ABP8ANS9_9ACTN</name>
<evidence type="ECO:0000313" key="2">
    <source>
        <dbReference type="Proteomes" id="UP001501251"/>
    </source>
</evidence>
<organism evidence="1 2">
    <name type="scientific">Streptosporangium oxazolinicum</name>
    <dbReference type="NCBI Taxonomy" id="909287"/>
    <lineage>
        <taxon>Bacteria</taxon>
        <taxon>Bacillati</taxon>
        <taxon>Actinomycetota</taxon>
        <taxon>Actinomycetes</taxon>
        <taxon>Streptosporangiales</taxon>
        <taxon>Streptosporangiaceae</taxon>
        <taxon>Streptosporangium</taxon>
    </lineage>
</organism>
<accession>A0ABP8ANS9</accession>
<proteinExistence type="predicted"/>
<protein>
    <recommendedName>
        <fullName evidence="3">FxLD family lantipeptide</fullName>
    </recommendedName>
</protein>
<dbReference type="InterPro" id="IPR027575">
    <property type="entry name" value="LD_lanti_pre"/>
</dbReference>
<reference evidence="2" key="1">
    <citation type="journal article" date="2019" name="Int. J. Syst. Evol. Microbiol.">
        <title>The Global Catalogue of Microorganisms (GCM) 10K type strain sequencing project: providing services to taxonomists for standard genome sequencing and annotation.</title>
        <authorList>
            <consortium name="The Broad Institute Genomics Platform"/>
            <consortium name="The Broad Institute Genome Sequencing Center for Infectious Disease"/>
            <person name="Wu L."/>
            <person name="Ma J."/>
        </authorList>
    </citation>
    <scope>NUCLEOTIDE SEQUENCE [LARGE SCALE GENOMIC DNA]</scope>
    <source>
        <strain evidence="2">JCM 17388</strain>
    </source>
</reference>
<evidence type="ECO:0008006" key="3">
    <source>
        <dbReference type="Google" id="ProtNLM"/>
    </source>
</evidence>
<evidence type="ECO:0000313" key="1">
    <source>
        <dbReference type="EMBL" id="GAA4187021.1"/>
    </source>
</evidence>
<dbReference type="RefSeq" id="WP_344917354.1">
    <property type="nucleotide sequence ID" value="NZ_BAABAQ010000003.1"/>
</dbReference>
<gene>
    <name evidence="1" type="ORF">GCM10022252_19840</name>
</gene>
<dbReference type="Proteomes" id="UP001501251">
    <property type="component" value="Unassembled WGS sequence"/>
</dbReference>
<dbReference type="NCBIfam" id="TIGR04363">
    <property type="entry name" value="LD_lanti_pre"/>
    <property type="match status" value="1"/>
</dbReference>
<keyword evidence="2" id="KW-1185">Reference proteome</keyword>